<reference evidence="3" key="1">
    <citation type="submission" date="2016-11" db="UniProtKB">
        <authorList>
            <consortium name="WormBaseParasite"/>
        </authorList>
    </citation>
    <scope>IDENTIFICATION</scope>
</reference>
<evidence type="ECO:0000313" key="3">
    <source>
        <dbReference type="WBParaSite" id="MhA1_Contig36.frz3.gene2"/>
    </source>
</evidence>
<dbReference type="AlphaFoldDB" id="A0A1I8BNC4"/>
<accession>A0A1I8BNC4</accession>
<evidence type="ECO:0000256" key="1">
    <source>
        <dbReference type="SAM" id="SignalP"/>
    </source>
</evidence>
<proteinExistence type="predicted"/>
<name>A0A1I8BNC4_MELHA</name>
<feature type="chain" id="PRO_5009315975" evidence="1">
    <location>
        <begin position="19"/>
        <end position="101"/>
    </location>
</feature>
<dbReference type="WBParaSite" id="MhA1_Contig36.frz3.gene2">
    <property type="protein sequence ID" value="MhA1_Contig36.frz3.gene2"/>
    <property type="gene ID" value="MhA1_Contig36.frz3.gene2"/>
</dbReference>
<keyword evidence="1" id="KW-0732">Signal</keyword>
<feature type="signal peptide" evidence="1">
    <location>
        <begin position="1"/>
        <end position="18"/>
    </location>
</feature>
<evidence type="ECO:0000313" key="2">
    <source>
        <dbReference type="Proteomes" id="UP000095281"/>
    </source>
</evidence>
<protein>
    <submittedName>
        <fullName evidence="3">Uncharacterized protein</fullName>
    </submittedName>
</protein>
<dbReference type="Proteomes" id="UP000095281">
    <property type="component" value="Unplaced"/>
</dbReference>
<keyword evidence="2" id="KW-1185">Reference proteome</keyword>
<organism evidence="2 3">
    <name type="scientific">Meloidogyne hapla</name>
    <name type="common">Root-knot nematode worm</name>
    <dbReference type="NCBI Taxonomy" id="6305"/>
    <lineage>
        <taxon>Eukaryota</taxon>
        <taxon>Metazoa</taxon>
        <taxon>Ecdysozoa</taxon>
        <taxon>Nematoda</taxon>
        <taxon>Chromadorea</taxon>
        <taxon>Rhabditida</taxon>
        <taxon>Tylenchina</taxon>
        <taxon>Tylenchomorpha</taxon>
        <taxon>Tylenchoidea</taxon>
        <taxon>Meloidogynidae</taxon>
        <taxon>Meloidogyninae</taxon>
        <taxon>Meloidogyne</taxon>
    </lineage>
</organism>
<sequence length="101" mass="11539">MLIIFWPTSLLILTTILCNCNVECLMKFKNDMKKLFNDESKPLLDHAESSSISSHQQIKSQTDNGKRILIIAEDFEPNYNFALTLANVLSHNGDYEVVSFE</sequence>